<organism evidence="1 2">
    <name type="scientific">Negadavirga shengliensis</name>
    <dbReference type="NCBI Taxonomy" id="1389218"/>
    <lineage>
        <taxon>Bacteria</taxon>
        <taxon>Pseudomonadati</taxon>
        <taxon>Bacteroidota</taxon>
        <taxon>Cytophagia</taxon>
        <taxon>Cytophagales</taxon>
        <taxon>Cyclobacteriaceae</taxon>
        <taxon>Negadavirga</taxon>
    </lineage>
</organism>
<dbReference type="Pfam" id="PF14391">
    <property type="entry name" value="DUF4421"/>
    <property type="match status" value="1"/>
</dbReference>
<keyword evidence="2" id="KW-1185">Reference proteome</keyword>
<proteinExistence type="predicted"/>
<sequence>MARAQGNLDSTVYYQEFPDQLTGRYYFSRKYTGMRFQDKSSGLNLLFMPNSTLNMGVGATYSNLTLNLAYGFGFLNPDRGRGETNYLDLQAHVYPKKWVIDFFGQFYRGYYIHQGKPEDLDMAGTYLNPDMRVRKIGTSVQYLFNHEKFSYRAAFLQNEWQKKSAGSLLAGFEIYGGEGKDEEGGFIPSSSLVEGQANVESVRFFEFGPNLGYAYTLVIMKHFFITVSASSNLSVGFSEVRDDSQNTRTQWGVSPNYFLRGFAGYNSDRWSVNANYVYNQVNFPDASGYRTSMMTGNYRLNFVYRFTPGSGLKKYLRPIDNIKNKLGLR</sequence>
<protein>
    <submittedName>
        <fullName evidence="1">DUF4421 domain-containing protein</fullName>
    </submittedName>
</protein>
<gene>
    <name evidence="1" type="ORF">ACFPFU_10695</name>
</gene>
<evidence type="ECO:0000313" key="1">
    <source>
        <dbReference type="EMBL" id="MFC4872158.1"/>
    </source>
</evidence>
<comment type="caution">
    <text evidence="1">The sequence shown here is derived from an EMBL/GenBank/DDBJ whole genome shotgun (WGS) entry which is preliminary data.</text>
</comment>
<reference evidence="2" key="1">
    <citation type="journal article" date="2019" name="Int. J. Syst. Evol. Microbiol.">
        <title>The Global Catalogue of Microorganisms (GCM) 10K type strain sequencing project: providing services to taxonomists for standard genome sequencing and annotation.</title>
        <authorList>
            <consortium name="The Broad Institute Genomics Platform"/>
            <consortium name="The Broad Institute Genome Sequencing Center for Infectious Disease"/>
            <person name="Wu L."/>
            <person name="Ma J."/>
        </authorList>
    </citation>
    <scope>NUCLEOTIDE SEQUENCE [LARGE SCALE GENOMIC DNA]</scope>
    <source>
        <strain evidence="2">CGMCC 4.7466</strain>
    </source>
</reference>
<name>A0ABV9T0P0_9BACT</name>
<dbReference type="EMBL" id="JBHSJJ010000005">
    <property type="protein sequence ID" value="MFC4872158.1"/>
    <property type="molecule type" value="Genomic_DNA"/>
</dbReference>
<evidence type="ECO:0000313" key="2">
    <source>
        <dbReference type="Proteomes" id="UP001595818"/>
    </source>
</evidence>
<dbReference type="InterPro" id="IPR025535">
    <property type="entry name" value="DUF4421"/>
</dbReference>
<dbReference type="RefSeq" id="WP_377064309.1">
    <property type="nucleotide sequence ID" value="NZ_JBHSJJ010000005.1"/>
</dbReference>
<dbReference type="Proteomes" id="UP001595818">
    <property type="component" value="Unassembled WGS sequence"/>
</dbReference>
<accession>A0ABV9T0P0</accession>